<evidence type="ECO:0000313" key="1">
    <source>
        <dbReference type="EMBL" id="CEQ04213.1"/>
    </source>
</evidence>
<gene>
    <name evidence="1" type="ORF">R28058_19461</name>
</gene>
<proteinExistence type="predicted"/>
<evidence type="ECO:0000313" key="2">
    <source>
        <dbReference type="Proteomes" id="UP000049127"/>
    </source>
</evidence>
<dbReference type="OrthoDB" id="1757219at2"/>
<name>A0A0C7R4P7_PARSO</name>
<dbReference type="Proteomes" id="UP000049127">
    <property type="component" value="Unassembled WGS sequence"/>
</dbReference>
<dbReference type="RefSeq" id="WP_055335863.1">
    <property type="nucleotide sequence ID" value="NZ_CDNF01000035.1"/>
</dbReference>
<dbReference type="EMBL" id="CEKZ01000003">
    <property type="protein sequence ID" value="CEQ04213.1"/>
    <property type="molecule type" value="Genomic_DNA"/>
</dbReference>
<organism evidence="1 2">
    <name type="scientific">Paraclostridium sordellii</name>
    <name type="common">Clostridium sordellii</name>
    <dbReference type="NCBI Taxonomy" id="1505"/>
    <lineage>
        <taxon>Bacteria</taxon>
        <taxon>Bacillati</taxon>
        <taxon>Bacillota</taxon>
        <taxon>Clostridia</taxon>
        <taxon>Peptostreptococcales</taxon>
        <taxon>Peptostreptococcaceae</taxon>
        <taxon>Paraclostridium</taxon>
    </lineage>
</organism>
<accession>A0A0C7R4P7</accession>
<reference evidence="1 2" key="1">
    <citation type="submission" date="2015-01" db="EMBL/GenBank/DDBJ databases">
        <authorList>
            <person name="Aslett A.Martin."/>
            <person name="De Silva Nishadi"/>
        </authorList>
    </citation>
    <scope>NUCLEOTIDE SEQUENCE [LARGE SCALE GENOMIC DNA]</scope>
    <source>
        <strain evidence="1 2">R28058</strain>
    </source>
</reference>
<sequence>MSEKILKEKNKYDKMYTDLMFAVNDLKQILTDKELNKRVFIRKVYDLSDYISFLDNLEKEEKREDKGLFSKIFKKKLDVDSDIQAYLTRDKRESIGKLDKCMKCKCINCVSECCFNRCLNCRELEYTYECDKSQFVFTKSSDTVTLYNEDEKFKFDVKGYLIEKHEDDSLSRYVYLVDINDSDNQQLLEYFKFKGEESYNSVIEDDDSSNLDRLYEKFIEMGLNV</sequence>
<protein>
    <submittedName>
        <fullName evidence="1">Uncharacterized protein</fullName>
    </submittedName>
</protein>
<dbReference type="AlphaFoldDB" id="A0A0C7R4P7"/>